<name>A0A4C1ZGP8_EUMVA</name>
<dbReference type="EMBL" id="BGZK01001784">
    <property type="protein sequence ID" value="GBP86284.1"/>
    <property type="molecule type" value="Genomic_DNA"/>
</dbReference>
<keyword evidence="2" id="KW-1185">Reference proteome</keyword>
<evidence type="ECO:0000313" key="1">
    <source>
        <dbReference type="EMBL" id="GBP86284.1"/>
    </source>
</evidence>
<organism evidence="1 2">
    <name type="scientific">Eumeta variegata</name>
    <name type="common">Bagworm moth</name>
    <name type="synonym">Eumeta japonica</name>
    <dbReference type="NCBI Taxonomy" id="151549"/>
    <lineage>
        <taxon>Eukaryota</taxon>
        <taxon>Metazoa</taxon>
        <taxon>Ecdysozoa</taxon>
        <taxon>Arthropoda</taxon>
        <taxon>Hexapoda</taxon>
        <taxon>Insecta</taxon>
        <taxon>Pterygota</taxon>
        <taxon>Neoptera</taxon>
        <taxon>Endopterygota</taxon>
        <taxon>Lepidoptera</taxon>
        <taxon>Glossata</taxon>
        <taxon>Ditrysia</taxon>
        <taxon>Tineoidea</taxon>
        <taxon>Psychidae</taxon>
        <taxon>Oiketicinae</taxon>
        <taxon>Eumeta</taxon>
    </lineage>
</organism>
<comment type="caution">
    <text evidence="1">The sequence shown here is derived from an EMBL/GenBank/DDBJ whole genome shotgun (WGS) entry which is preliminary data.</text>
</comment>
<reference evidence="1 2" key="1">
    <citation type="journal article" date="2019" name="Commun. Biol.">
        <title>The bagworm genome reveals a unique fibroin gene that provides high tensile strength.</title>
        <authorList>
            <person name="Kono N."/>
            <person name="Nakamura H."/>
            <person name="Ohtoshi R."/>
            <person name="Tomita M."/>
            <person name="Numata K."/>
            <person name="Arakawa K."/>
        </authorList>
    </citation>
    <scope>NUCLEOTIDE SEQUENCE [LARGE SCALE GENOMIC DNA]</scope>
</reference>
<dbReference type="AlphaFoldDB" id="A0A4C1ZGP8"/>
<sequence>MADCRSPYCDPGGQCPSRDEARVRAIGSHSHLRLQQGAENSRQWLLHQIREVYGHASSNVMCAVHMCRRMRQSIHCSDSVAVVFWLPHMTLVLKYKSLNINAIHDFCSHRKKSVFRGDE</sequence>
<gene>
    <name evidence="1" type="ORF">EVAR_91688_1</name>
</gene>
<evidence type="ECO:0000313" key="2">
    <source>
        <dbReference type="Proteomes" id="UP000299102"/>
    </source>
</evidence>
<proteinExistence type="predicted"/>
<protein>
    <submittedName>
        <fullName evidence="1">Uncharacterized protein</fullName>
    </submittedName>
</protein>
<accession>A0A4C1ZGP8</accession>
<dbReference type="Proteomes" id="UP000299102">
    <property type="component" value="Unassembled WGS sequence"/>
</dbReference>